<proteinExistence type="predicted"/>
<evidence type="ECO:0000256" key="1">
    <source>
        <dbReference type="SAM" id="Coils"/>
    </source>
</evidence>
<dbReference type="AlphaFoldDB" id="A0A388JXZ2"/>
<keyword evidence="4" id="KW-1185">Reference proteome</keyword>
<protein>
    <recommendedName>
        <fullName evidence="5">Reverse transcriptase domain-containing protein</fullName>
    </recommendedName>
</protein>
<feature type="coiled-coil region" evidence="1">
    <location>
        <begin position="93"/>
        <end position="137"/>
    </location>
</feature>
<comment type="caution">
    <text evidence="3">The sequence shown here is derived from an EMBL/GenBank/DDBJ whole genome shotgun (WGS) entry which is preliminary data.</text>
</comment>
<accession>A0A388JXZ2</accession>
<dbReference type="EMBL" id="BFEA01000030">
    <property type="protein sequence ID" value="GBG62612.1"/>
    <property type="molecule type" value="Genomic_DNA"/>
</dbReference>
<evidence type="ECO:0000313" key="4">
    <source>
        <dbReference type="Proteomes" id="UP000265515"/>
    </source>
</evidence>
<feature type="region of interest" description="Disordered" evidence="2">
    <location>
        <begin position="1"/>
        <end position="68"/>
    </location>
</feature>
<organism evidence="3 4">
    <name type="scientific">Chara braunii</name>
    <name type="common">Braun's stonewort</name>
    <dbReference type="NCBI Taxonomy" id="69332"/>
    <lineage>
        <taxon>Eukaryota</taxon>
        <taxon>Viridiplantae</taxon>
        <taxon>Streptophyta</taxon>
        <taxon>Charophyceae</taxon>
        <taxon>Charales</taxon>
        <taxon>Characeae</taxon>
        <taxon>Chara</taxon>
    </lineage>
</organism>
<feature type="compositionally biased region" description="Polar residues" evidence="2">
    <location>
        <begin position="14"/>
        <end position="25"/>
    </location>
</feature>
<name>A0A388JXZ2_CHABU</name>
<evidence type="ECO:0008006" key="5">
    <source>
        <dbReference type="Google" id="ProtNLM"/>
    </source>
</evidence>
<gene>
    <name evidence="3" type="ORF">CBR_g31248</name>
</gene>
<dbReference type="Proteomes" id="UP000265515">
    <property type="component" value="Unassembled WGS sequence"/>
</dbReference>
<evidence type="ECO:0000313" key="3">
    <source>
        <dbReference type="EMBL" id="GBG62612.1"/>
    </source>
</evidence>
<evidence type="ECO:0000256" key="2">
    <source>
        <dbReference type="SAM" id="MobiDB-lite"/>
    </source>
</evidence>
<reference evidence="3 4" key="1">
    <citation type="journal article" date="2018" name="Cell">
        <title>The Chara Genome: Secondary Complexity and Implications for Plant Terrestrialization.</title>
        <authorList>
            <person name="Nishiyama T."/>
            <person name="Sakayama H."/>
            <person name="Vries J.D."/>
            <person name="Buschmann H."/>
            <person name="Saint-Marcoux D."/>
            <person name="Ullrich K.K."/>
            <person name="Haas F.B."/>
            <person name="Vanderstraeten L."/>
            <person name="Becker D."/>
            <person name="Lang D."/>
            <person name="Vosolsobe S."/>
            <person name="Rombauts S."/>
            <person name="Wilhelmsson P.K.I."/>
            <person name="Janitza P."/>
            <person name="Kern R."/>
            <person name="Heyl A."/>
            <person name="Rumpler F."/>
            <person name="Villalobos L.I.A.C."/>
            <person name="Clay J.M."/>
            <person name="Skokan R."/>
            <person name="Toyoda A."/>
            <person name="Suzuki Y."/>
            <person name="Kagoshima H."/>
            <person name="Schijlen E."/>
            <person name="Tajeshwar N."/>
            <person name="Catarino B."/>
            <person name="Hetherington A.J."/>
            <person name="Saltykova A."/>
            <person name="Bonnot C."/>
            <person name="Breuninger H."/>
            <person name="Symeonidi A."/>
            <person name="Radhakrishnan G.V."/>
            <person name="Van Nieuwerburgh F."/>
            <person name="Deforce D."/>
            <person name="Chang C."/>
            <person name="Karol K.G."/>
            <person name="Hedrich R."/>
            <person name="Ulvskov P."/>
            <person name="Glockner G."/>
            <person name="Delwiche C.F."/>
            <person name="Petrasek J."/>
            <person name="Van de Peer Y."/>
            <person name="Friml J."/>
            <person name="Beilby M."/>
            <person name="Dolan L."/>
            <person name="Kohara Y."/>
            <person name="Sugano S."/>
            <person name="Fujiyama A."/>
            <person name="Delaux P.-M."/>
            <person name="Quint M."/>
            <person name="TheiBen G."/>
            <person name="Hagemann M."/>
            <person name="Harholt J."/>
            <person name="Dunand C."/>
            <person name="Zachgo S."/>
            <person name="Langdale J."/>
            <person name="Maumus F."/>
            <person name="Straeten D.V.D."/>
            <person name="Gould S.B."/>
            <person name="Rensing S.A."/>
        </authorList>
    </citation>
    <scope>NUCLEOTIDE SEQUENCE [LARGE SCALE GENOMIC DNA]</scope>
    <source>
        <strain evidence="3 4">S276</strain>
    </source>
</reference>
<sequence length="590" mass="67358">MSCGDSYGRGKVVNWNSIGLSSSGNPLRRQPGSCRNASTSYDVNRGRSASPRRVKGEAKGKATTQEPEELGRQIEELNKSLVAVSEFVMAEKVKKAEAERLRIEAKEEAERLEAEQKAREKKEQKRIEKRIRDAQRTTEIDKKMELQLAIKTSDFFNRMEASLGPVLDFVRKVKPVKQQMHIPSNSGDESYESATEDIRARTKKLTIHEKRKRGPEVEFEDRLSHPKVDGHVCFRLCDGDIQYQRLSNVNDIPRPDVPNRRSLLHQEIVSGFSNWFNLRGAISNFSVFDFQACFGVTYNVPDKISLDEVITVKRECEGFLLTPLDRNAGETLIMCPLVYHRAMMDSFVTNVGYRVVQEQESEVLARVKTEDTNCFRPICPTFKEPMVKTGRVVAKALNHLQFQLPDEPSTGVESASHDIKEMFSRLPHEDILDVVTWIVEHYRGKGKSFVRVNTRGRVASFEKTAEADHWRQLDLDDMIKFVRLELKHTYTYATGVLLRQVVGIPTGKSTSPPLACILCAYAECKFLNSLGVFRKRVFGIRLIDDITLVTFALSDQQRDKVLDTFERCYPHNLVLKRTDTWTDTLPFLGM</sequence>
<feature type="compositionally biased region" description="Polar residues" evidence="2">
    <location>
        <begin position="33"/>
        <end position="42"/>
    </location>
</feature>
<keyword evidence="1" id="KW-0175">Coiled coil</keyword>
<dbReference type="Gramene" id="GBG62612">
    <property type="protein sequence ID" value="GBG62612"/>
    <property type="gene ID" value="CBR_g31248"/>
</dbReference>